<keyword evidence="8" id="KW-1185">Reference proteome</keyword>
<keyword evidence="3" id="KW-0731">Sigma factor</keyword>
<dbReference type="SUPFAM" id="SSF88659">
    <property type="entry name" value="Sigma3 and sigma4 domains of RNA polymerase sigma factors"/>
    <property type="match status" value="1"/>
</dbReference>
<dbReference type="Pfam" id="PF04542">
    <property type="entry name" value="Sigma70_r2"/>
    <property type="match status" value="1"/>
</dbReference>
<evidence type="ECO:0000313" key="8">
    <source>
        <dbReference type="Proteomes" id="UP001597440"/>
    </source>
</evidence>
<keyword evidence="4" id="KW-0804">Transcription</keyword>
<dbReference type="InterPro" id="IPR007627">
    <property type="entry name" value="RNA_pol_sigma70_r2"/>
</dbReference>
<dbReference type="NCBIfam" id="TIGR02937">
    <property type="entry name" value="sigma70-ECF"/>
    <property type="match status" value="1"/>
</dbReference>
<feature type="domain" description="RNA polymerase sigma factor 70 region 4 type 2" evidence="6">
    <location>
        <begin position="135"/>
        <end position="181"/>
    </location>
</feature>
<comment type="caution">
    <text evidence="7">The sequence shown here is derived from an EMBL/GenBank/DDBJ whole genome shotgun (WGS) entry which is preliminary data.</text>
</comment>
<feature type="domain" description="RNA polymerase sigma-70 region 2" evidence="5">
    <location>
        <begin position="30"/>
        <end position="95"/>
    </location>
</feature>
<evidence type="ECO:0000259" key="6">
    <source>
        <dbReference type="Pfam" id="PF08281"/>
    </source>
</evidence>
<dbReference type="SUPFAM" id="SSF88946">
    <property type="entry name" value="Sigma2 domain of RNA polymerase sigma factors"/>
    <property type="match status" value="1"/>
</dbReference>
<dbReference type="InterPro" id="IPR014284">
    <property type="entry name" value="RNA_pol_sigma-70_dom"/>
</dbReference>
<dbReference type="Gene3D" id="1.10.10.10">
    <property type="entry name" value="Winged helix-like DNA-binding domain superfamily/Winged helix DNA-binding domain"/>
    <property type="match status" value="1"/>
</dbReference>
<dbReference type="PANTHER" id="PTHR43133">
    <property type="entry name" value="RNA POLYMERASE ECF-TYPE SIGMA FACTO"/>
    <property type="match status" value="1"/>
</dbReference>
<name>A0ABW5KWT4_9SPHI</name>
<dbReference type="Gene3D" id="1.10.1740.10">
    <property type="match status" value="1"/>
</dbReference>
<evidence type="ECO:0000256" key="3">
    <source>
        <dbReference type="ARBA" id="ARBA00023082"/>
    </source>
</evidence>
<gene>
    <name evidence="7" type="ORF">ACFSQW_01670</name>
</gene>
<dbReference type="InterPro" id="IPR039425">
    <property type="entry name" value="RNA_pol_sigma-70-like"/>
</dbReference>
<proteinExistence type="inferred from homology"/>
<sequence>MESENIKEWTDVELFVKLREGDSYSFTEIVNRYSDRLFRIIQKRVSDKDDSQDILQDIFISLWRRRQDIHIVDSFFPYLSKAVQYEVIDFMVKKDKKIKREFLLAEKSDLDICTTDHFEDKIHADELDNLITGEVDRMPKTMKAVFTLSRKHALSIQEIATQLALSEQTVKNNISLAISKLKSRFKFN</sequence>
<accession>A0ABW5KWT4</accession>
<organism evidence="7 8">
    <name type="scientific">Sphingobacterium tabacisoli</name>
    <dbReference type="NCBI Taxonomy" id="2044855"/>
    <lineage>
        <taxon>Bacteria</taxon>
        <taxon>Pseudomonadati</taxon>
        <taxon>Bacteroidota</taxon>
        <taxon>Sphingobacteriia</taxon>
        <taxon>Sphingobacteriales</taxon>
        <taxon>Sphingobacteriaceae</taxon>
        <taxon>Sphingobacterium</taxon>
    </lineage>
</organism>
<dbReference type="EMBL" id="JBHULD010000003">
    <property type="protein sequence ID" value="MFD2553081.1"/>
    <property type="molecule type" value="Genomic_DNA"/>
</dbReference>
<evidence type="ECO:0000256" key="4">
    <source>
        <dbReference type="ARBA" id="ARBA00023163"/>
    </source>
</evidence>
<evidence type="ECO:0000256" key="1">
    <source>
        <dbReference type="ARBA" id="ARBA00010641"/>
    </source>
</evidence>
<dbReference type="PANTHER" id="PTHR43133:SF46">
    <property type="entry name" value="RNA POLYMERASE SIGMA-70 FACTOR ECF SUBFAMILY"/>
    <property type="match status" value="1"/>
</dbReference>
<dbReference type="RefSeq" id="WP_210356378.1">
    <property type="nucleotide sequence ID" value="NZ_JAEQMU010000009.1"/>
</dbReference>
<evidence type="ECO:0000259" key="5">
    <source>
        <dbReference type="Pfam" id="PF04542"/>
    </source>
</evidence>
<dbReference type="InterPro" id="IPR013325">
    <property type="entry name" value="RNA_pol_sigma_r2"/>
</dbReference>
<reference evidence="8" key="1">
    <citation type="journal article" date="2019" name="Int. J. Syst. Evol. Microbiol.">
        <title>The Global Catalogue of Microorganisms (GCM) 10K type strain sequencing project: providing services to taxonomists for standard genome sequencing and annotation.</title>
        <authorList>
            <consortium name="The Broad Institute Genomics Platform"/>
            <consortium name="The Broad Institute Genome Sequencing Center for Infectious Disease"/>
            <person name="Wu L."/>
            <person name="Ma J."/>
        </authorList>
    </citation>
    <scope>NUCLEOTIDE SEQUENCE [LARGE SCALE GENOMIC DNA]</scope>
    <source>
        <strain evidence="8">KCTC 52298</strain>
    </source>
</reference>
<protein>
    <submittedName>
        <fullName evidence="7">RNA polymerase sigma factor</fullName>
    </submittedName>
</protein>
<dbReference type="Pfam" id="PF08281">
    <property type="entry name" value="Sigma70_r4_2"/>
    <property type="match status" value="1"/>
</dbReference>
<evidence type="ECO:0000313" key="7">
    <source>
        <dbReference type="EMBL" id="MFD2553081.1"/>
    </source>
</evidence>
<comment type="similarity">
    <text evidence="1">Belongs to the sigma-70 factor family. ECF subfamily.</text>
</comment>
<evidence type="ECO:0000256" key="2">
    <source>
        <dbReference type="ARBA" id="ARBA00023015"/>
    </source>
</evidence>
<keyword evidence="2" id="KW-0805">Transcription regulation</keyword>
<dbReference type="InterPro" id="IPR013249">
    <property type="entry name" value="RNA_pol_sigma70_r4_t2"/>
</dbReference>
<dbReference type="Proteomes" id="UP001597440">
    <property type="component" value="Unassembled WGS sequence"/>
</dbReference>
<dbReference type="InterPro" id="IPR036388">
    <property type="entry name" value="WH-like_DNA-bd_sf"/>
</dbReference>
<dbReference type="InterPro" id="IPR013324">
    <property type="entry name" value="RNA_pol_sigma_r3/r4-like"/>
</dbReference>